<dbReference type="EMBL" id="GBRH01207200">
    <property type="protein sequence ID" value="JAD90695.1"/>
    <property type="molecule type" value="Transcribed_RNA"/>
</dbReference>
<dbReference type="AlphaFoldDB" id="A0A0A9DYF9"/>
<sequence>MRMQKCLWEGGLHLILQLYASVIYQTSLRSSSLY</sequence>
<reference evidence="1" key="2">
    <citation type="journal article" date="2015" name="Data Brief">
        <title>Shoot transcriptome of the giant reed, Arundo donax.</title>
        <authorList>
            <person name="Barrero R.A."/>
            <person name="Guerrero F.D."/>
            <person name="Moolhuijzen P."/>
            <person name="Goolsby J.A."/>
            <person name="Tidwell J."/>
            <person name="Bellgard S.E."/>
            <person name="Bellgard M.I."/>
        </authorList>
    </citation>
    <scope>NUCLEOTIDE SEQUENCE</scope>
    <source>
        <tissue evidence="1">Shoot tissue taken approximately 20 cm above the soil surface</tissue>
    </source>
</reference>
<proteinExistence type="predicted"/>
<name>A0A0A9DYF9_ARUDO</name>
<evidence type="ECO:0000313" key="1">
    <source>
        <dbReference type="EMBL" id="JAD90695.1"/>
    </source>
</evidence>
<accession>A0A0A9DYF9</accession>
<protein>
    <submittedName>
        <fullName evidence="1">Uncharacterized protein</fullName>
    </submittedName>
</protein>
<reference evidence="1" key="1">
    <citation type="submission" date="2014-09" db="EMBL/GenBank/DDBJ databases">
        <authorList>
            <person name="Magalhaes I.L.F."/>
            <person name="Oliveira U."/>
            <person name="Santos F.R."/>
            <person name="Vidigal T.H.D.A."/>
            <person name="Brescovit A.D."/>
            <person name="Santos A.J."/>
        </authorList>
    </citation>
    <scope>NUCLEOTIDE SEQUENCE</scope>
    <source>
        <tissue evidence="1">Shoot tissue taken approximately 20 cm above the soil surface</tissue>
    </source>
</reference>
<organism evidence="1">
    <name type="scientific">Arundo donax</name>
    <name type="common">Giant reed</name>
    <name type="synonym">Donax arundinaceus</name>
    <dbReference type="NCBI Taxonomy" id="35708"/>
    <lineage>
        <taxon>Eukaryota</taxon>
        <taxon>Viridiplantae</taxon>
        <taxon>Streptophyta</taxon>
        <taxon>Embryophyta</taxon>
        <taxon>Tracheophyta</taxon>
        <taxon>Spermatophyta</taxon>
        <taxon>Magnoliopsida</taxon>
        <taxon>Liliopsida</taxon>
        <taxon>Poales</taxon>
        <taxon>Poaceae</taxon>
        <taxon>PACMAD clade</taxon>
        <taxon>Arundinoideae</taxon>
        <taxon>Arundineae</taxon>
        <taxon>Arundo</taxon>
    </lineage>
</organism>